<organism evidence="1">
    <name type="scientific">Anguilla anguilla</name>
    <name type="common">European freshwater eel</name>
    <name type="synonym">Muraena anguilla</name>
    <dbReference type="NCBI Taxonomy" id="7936"/>
    <lineage>
        <taxon>Eukaryota</taxon>
        <taxon>Metazoa</taxon>
        <taxon>Chordata</taxon>
        <taxon>Craniata</taxon>
        <taxon>Vertebrata</taxon>
        <taxon>Euteleostomi</taxon>
        <taxon>Actinopterygii</taxon>
        <taxon>Neopterygii</taxon>
        <taxon>Teleostei</taxon>
        <taxon>Anguilliformes</taxon>
        <taxon>Anguillidae</taxon>
        <taxon>Anguilla</taxon>
    </lineage>
</organism>
<reference evidence="1" key="1">
    <citation type="submission" date="2014-11" db="EMBL/GenBank/DDBJ databases">
        <authorList>
            <person name="Amaro Gonzalez C."/>
        </authorList>
    </citation>
    <scope>NUCLEOTIDE SEQUENCE</scope>
</reference>
<dbReference type="AlphaFoldDB" id="A0A0E9UAQ7"/>
<accession>A0A0E9UAQ7</accession>
<proteinExistence type="predicted"/>
<protein>
    <submittedName>
        <fullName evidence="1">Uncharacterized protein</fullName>
    </submittedName>
</protein>
<sequence length="21" mass="2509">MVKSIFLSVSLIKDIYIRIRN</sequence>
<evidence type="ECO:0000313" key="1">
    <source>
        <dbReference type="EMBL" id="JAH62921.1"/>
    </source>
</evidence>
<dbReference type="EMBL" id="GBXM01045656">
    <property type="protein sequence ID" value="JAH62921.1"/>
    <property type="molecule type" value="Transcribed_RNA"/>
</dbReference>
<name>A0A0E9UAQ7_ANGAN</name>
<reference evidence="1" key="2">
    <citation type="journal article" date="2015" name="Fish Shellfish Immunol.">
        <title>Early steps in the European eel (Anguilla anguilla)-Vibrio vulnificus interaction in the gills: Role of the RtxA13 toxin.</title>
        <authorList>
            <person name="Callol A."/>
            <person name="Pajuelo D."/>
            <person name="Ebbesson L."/>
            <person name="Teles M."/>
            <person name="MacKenzie S."/>
            <person name="Amaro C."/>
        </authorList>
    </citation>
    <scope>NUCLEOTIDE SEQUENCE</scope>
</reference>